<evidence type="ECO:0000313" key="2">
    <source>
        <dbReference type="EMBL" id="KIM37268.1"/>
    </source>
</evidence>
<name>A0A0C2XHC5_HEBCY</name>
<reference evidence="3" key="2">
    <citation type="submission" date="2015-01" db="EMBL/GenBank/DDBJ databases">
        <title>Evolutionary Origins and Diversification of the Mycorrhizal Mutualists.</title>
        <authorList>
            <consortium name="DOE Joint Genome Institute"/>
            <consortium name="Mycorrhizal Genomics Consortium"/>
            <person name="Kohler A."/>
            <person name="Kuo A."/>
            <person name="Nagy L.G."/>
            <person name="Floudas D."/>
            <person name="Copeland A."/>
            <person name="Barry K.W."/>
            <person name="Cichocki N."/>
            <person name="Veneault-Fourrey C."/>
            <person name="LaButti K."/>
            <person name="Lindquist E.A."/>
            <person name="Lipzen A."/>
            <person name="Lundell T."/>
            <person name="Morin E."/>
            <person name="Murat C."/>
            <person name="Riley R."/>
            <person name="Ohm R."/>
            <person name="Sun H."/>
            <person name="Tunlid A."/>
            <person name="Henrissat B."/>
            <person name="Grigoriev I.V."/>
            <person name="Hibbett D.S."/>
            <person name="Martin F."/>
        </authorList>
    </citation>
    <scope>NUCLEOTIDE SEQUENCE [LARGE SCALE GENOMIC DNA]</scope>
    <source>
        <strain evidence="3">h7</strain>
    </source>
</reference>
<dbReference type="HOGENOM" id="CLU_2638337_0_0_1"/>
<dbReference type="AlphaFoldDB" id="A0A0C2XHC5"/>
<gene>
    <name evidence="2" type="ORF">M413DRAFT_448573</name>
</gene>
<sequence>MASKDRKVPHVPWKYDDRSFEAILSEENERMCGIPDSPTRQCQRTEWDEDENIQEGPREECTCLEDYTNGEFNRRCA</sequence>
<keyword evidence="3" id="KW-1185">Reference proteome</keyword>
<evidence type="ECO:0000313" key="3">
    <source>
        <dbReference type="Proteomes" id="UP000053424"/>
    </source>
</evidence>
<accession>A0A0C2XHC5</accession>
<reference evidence="2 3" key="1">
    <citation type="submission" date="2014-04" db="EMBL/GenBank/DDBJ databases">
        <authorList>
            <consortium name="DOE Joint Genome Institute"/>
            <person name="Kuo A."/>
            <person name="Gay G."/>
            <person name="Dore J."/>
            <person name="Kohler A."/>
            <person name="Nagy L.G."/>
            <person name="Floudas D."/>
            <person name="Copeland A."/>
            <person name="Barry K.W."/>
            <person name="Cichocki N."/>
            <person name="Veneault-Fourrey C."/>
            <person name="LaButti K."/>
            <person name="Lindquist E.A."/>
            <person name="Lipzen A."/>
            <person name="Lundell T."/>
            <person name="Morin E."/>
            <person name="Murat C."/>
            <person name="Sun H."/>
            <person name="Tunlid A."/>
            <person name="Henrissat B."/>
            <person name="Grigoriev I.V."/>
            <person name="Hibbett D.S."/>
            <person name="Martin F."/>
            <person name="Nordberg H.P."/>
            <person name="Cantor M.N."/>
            <person name="Hua S.X."/>
        </authorList>
    </citation>
    <scope>NUCLEOTIDE SEQUENCE [LARGE SCALE GENOMIC DNA]</scope>
    <source>
        <strain evidence="3">h7</strain>
    </source>
</reference>
<organism evidence="2 3">
    <name type="scientific">Hebeloma cylindrosporum</name>
    <dbReference type="NCBI Taxonomy" id="76867"/>
    <lineage>
        <taxon>Eukaryota</taxon>
        <taxon>Fungi</taxon>
        <taxon>Dikarya</taxon>
        <taxon>Basidiomycota</taxon>
        <taxon>Agaricomycotina</taxon>
        <taxon>Agaricomycetes</taxon>
        <taxon>Agaricomycetidae</taxon>
        <taxon>Agaricales</taxon>
        <taxon>Agaricineae</taxon>
        <taxon>Hymenogastraceae</taxon>
        <taxon>Hebeloma</taxon>
    </lineage>
</organism>
<dbReference type="EMBL" id="KN831798">
    <property type="protein sequence ID" value="KIM37268.1"/>
    <property type="molecule type" value="Genomic_DNA"/>
</dbReference>
<proteinExistence type="predicted"/>
<protein>
    <submittedName>
        <fullName evidence="2">Uncharacterized protein</fullName>
    </submittedName>
</protein>
<feature type="region of interest" description="Disordered" evidence="1">
    <location>
        <begin position="31"/>
        <end position="51"/>
    </location>
</feature>
<evidence type="ECO:0000256" key="1">
    <source>
        <dbReference type="SAM" id="MobiDB-lite"/>
    </source>
</evidence>
<dbReference type="Proteomes" id="UP000053424">
    <property type="component" value="Unassembled WGS sequence"/>
</dbReference>